<feature type="domain" description="HTH cro/C1-type" evidence="1">
    <location>
        <begin position="113"/>
        <end position="144"/>
    </location>
</feature>
<dbReference type="InterPro" id="IPR032758">
    <property type="entry name" value="MqsA/HigA-2"/>
</dbReference>
<protein>
    <submittedName>
        <fullName evidence="2">Putative zinc finger/helix-turn-helix protein, YgiT family</fullName>
    </submittedName>
</protein>
<dbReference type="InterPro" id="IPR001387">
    <property type="entry name" value="Cro/C1-type_HTH"/>
</dbReference>
<name>A0A8S5MI43_9CAUD</name>
<evidence type="ECO:0000313" key="2">
    <source>
        <dbReference type="EMBL" id="DAD81886.1"/>
    </source>
</evidence>
<dbReference type="GO" id="GO:0003677">
    <property type="term" value="F:DNA binding"/>
    <property type="evidence" value="ECO:0007669"/>
    <property type="project" value="InterPro"/>
</dbReference>
<proteinExistence type="predicted"/>
<evidence type="ECO:0000259" key="1">
    <source>
        <dbReference type="PROSITE" id="PS50943"/>
    </source>
</evidence>
<reference evidence="2" key="1">
    <citation type="journal article" date="2021" name="Proc. Natl. Acad. Sci. U.S.A.">
        <title>A Catalog of Tens of Thousands of Viruses from Human Metagenomes Reveals Hidden Associations with Chronic Diseases.</title>
        <authorList>
            <person name="Tisza M.J."/>
            <person name="Buck C.B."/>
        </authorList>
    </citation>
    <scope>NUCLEOTIDE SEQUENCE</scope>
    <source>
        <strain evidence="2">CtAvK3</strain>
    </source>
</reference>
<dbReference type="PROSITE" id="PS50943">
    <property type="entry name" value="HTH_CROC1"/>
    <property type="match status" value="1"/>
</dbReference>
<sequence>MSRPGAMLSVLPRKSLNGMMVPMSLDTSGKLTIQEPAMIKLYCPICECEREITPIQKEETYPVKGEPITIIATVCPCPVCGEEIMTMEYDDENLRQAYRIYRQRHNLLQSEEIKAIREQSGLSQKAFAEKLGVRENVIARCERGALQTEALNDLLVALQKRN</sequence>
<accession>A0A8S5MI43</accession>
<dbReference type="Gene3D" id="1.10.260.40">
    <property type="entry name" value="lambda repressor-like DNA-binding domains"/>
    <property type="match status" value="1"/>
</dbReference>
<dbReference type="NCBIfam" id="TIGR03830">
    <property type="entry name" value="CxxCG_CxxCG_HTH"/>
    <property type="match status" value="1"/>
</dbReference>
<dbReference type="InterPro" id="IPR022452">
    <property type="entry name" value="MqsA"/>
</dbReference>
<organism evidence="2">
    <name type="scientific">Siphoviridae sp. ctAvK3</name>
    <dbReference type="NCBI Taxonomy" id="2826184"/>
    <lineage>
        <taxon>Viruses</taxon>
        <taxon>Duplodnaviria</taxon>
        <taxon>Heunggongvirae</taxon>
        <taxon>Uroviricota</taxon>
        <taxon>Caudoviricetes</taxon>
    </lineage>
</organism>
<dbReference type="CDD" id="cd00093">
    <property type="entry name" value="HTH_XRE"/>
    <property type="match status" value="1"/>
</dbReference>
<dbReference type="Pfam" id="PF15731">
    <property type="entry name" value="MqsA_antitoxin"/>
    <property type="match status" value="1"/>
</dbReference>
<dbReference type="Gene3D" id="3.10.20.860">
    <property type="match status" value="1"/>
</dbReference>
<dbReference type="EMBL" id="BK014910">
    <property type="protein sequence ID" value="DAD81886.1"/>
    <property type="molecule type" value="Genomic_DNA"/>
</dbReference>
<dbReference type="InterPro" id="IPR010982">
    <property type="entry name" value="Lambda_DNA-bd_dom_sf"/>
</dbReference>
<dbReference type="SUPFAM" id="SSF47413">
    <property type="entry name" value="lambda repressor-like DNA-binding domains"/>
    <property type="match status" value="1"/>
</dbReference>